<evidence type="ECO:0000313" key="1">
    <source>
        <dbReference type="Proteomes" id="UP000887580"/>
    </source>
</evidence>
<protein>
    <submittedName>
        <fullName evidence="2">PIN domain-containing protein</fullName>
    </submittedName>
</protein>
<organism evidence="1 2">
    <name type="scientific">Panagrolaimus sp. PS1159</name>
    <dbReference type="NCBI Taxonomy" id="55785"/>
    <lineage>
        <taxon>Eukaryota</taxon>
        <taxon>Metazoa</taxon>
        <taxon>Ecdysozoa</taxon>
        <taxon>Nematoda</taxon>
        <taxon>Chromadorea</taxon>
        <taxon>Rhabditida</taxon>
        <taxon>Tylenchina</taxon>
        <taxon>Panagrolaimomorpha</taxon>
        <taxon>Panagrolaimoidea</taxon>
        <taxon>Panagrolaimidae</taxon>
        <taxon>Panagrolaimus</taxon>
    </lineage>
</organism>
<sequence>MSFYKFKYAFQPPYNVLLDGTFCQAALKNQINIQEQVTKYLIEPTVLVTTKCVLKELEKIGKDVYGAFLICKQFKIAKCPHTPVRSAAECLSHLARRSKKSENSKYIIATQDDALLEQCRKIAGIPLMSIRFKTLILESPSEESVKETDQAAEEIEKVQAMKKEILADPIYLIIGKTTGEAVFFPISRSENLSKFESDIKCSISAISEGDLRNSNSKEIVIIQSNGLLQVLDYPSEYNDGPVRTFSQQIYANVCGFRSYRYHEETDRLLPLNKWEMPSQISGWCIGFNGTYHYLLLSQCDQSQYVTIDFGPSKEVRVQNSIINDSIRTQLILSPRPQAADLAHCLAERIIIANLECQTETELRDVKYDICCAGALTLENGLSVVVTIDPKGCLLVYGWTKGLLQTTEPLAKCQSLKNPIFLCIYPYLQRNSCVCVSIVDVLNHVSVYLIDLAHIISV</sequence>
<accession>A0AC35GKN5</accession>
<dbReference type="WBParaSite" id="PS1159_v2.g6353.t1">
    <property type="protein sequence ID" value="PS1159_v2.g6353.t1"/>
    <property type="gene ID" value="PS1159_v2.g6353"/>
</dbReference>
<dbReference type="Proteomes" id="UP000887580">
    <property type="component" value="Unplaced"/>
</dbReference>
<proteinExistence type="predicted"/>
<name>A0AC35GKN5_9BILA</name>
<reference evidence="2" key="1">
    <citation type="submission" date="2022-11" db="UniProtKB">
        <authorList>
            <consortium name="WormBaseParasite"/>
        </authorList>
    </citation>
    <scope>IDENTIFICATION</scope>
</reference>
<evidence type="ECO:0000313" key="2">
    <source>
        <dbReference type="WBParaSite" id="PS1159_v2.g6353.t1"/>
    </source>
</evidence>